<dbReference type="AlphaFoldDB" id="A0A6L6X432"/>
<dbReference type="PIRSF" id="PIRSF006648">
    <property type="entry name" value="DrrB"/>
    <property type="match status" value="1"/>
</dbReference>
<evidence type="ECO:0000256" key="3">
    <source>
        <dbReference type="ARBA" id="ARBA00022989"/>
    </source>
</evidence>
<evidence type="ECO:0000313" key="8">
    <source>
        <dbReference type="EMBL" id="MVO88552.1"/>
    </source>
</evidence>
<dbReference type="GO" id="GO:0140359">
    <property type="term" value="F:ABC-type transporter activity"/>
    <property type="evidence" value="ECO:0007669"/>
    <property type="project" value="InterPro"/>
</dbReference>
<dbReference type="PROSITE" id="PS51012">
    <property type="entry name" value="ABC_TM2"/>
    <property type="match status" value="1"/>
</dbReference>
<dbReference type="PANTHER" id="PTHR43229:SF2">
    <property type="entry name" value="NODULATION PROTEIN J"/>
    <property type="match status" value="1"/>
</dbReference>
<feature type="transmembrane region" description="Helical" evidence="6">
    <location>
        <begin position="130"/>
        <end position="158"/>
    </location>
</feature>
<dbReference type="EMBL" id="WPNZ01000017">
    <property type="protein sequence ID" value="MVO88552.1"/>
    <property type="molecule type" value="Genomic_DNA"/>
</dbReference>
<reference evidence="8 9" key="1">
    <citation type="submission" date="2019-11" db="EMBL/GenBank/DDBJ databases">
        <title>Streptomyces typhae sp. nov., a novel endophytic actinomycete isolated from the root of cattail pollen (Typha angustifolia L.).</title>
        <authorList>
            <person name="Peng C."/>
        </authorList>
    </citation>
    <scope>NUCLEOTIDE SEQUENCE [LARGE SCALE GENOMIC DNA]</scope>
    <source>
        <strain evidence="9">p1417</strain>
    </source>
</reference>
<dbReference type="InterPro" id="IPR000412">
    <property type="entry name" value="ABC_2_transport"/>
</dbReference>
<evidence type="ECO:0000256" key="6">
    <source>
        <dbReference type="RuleBase" id="RU361157"/>
    </source>
</evidence>
<keyword evidence="6" id="KW-0813">Transport</keyword>
<dbReference type="InterPro" id="IPR047817">
    <property type="entry name" value="ABC2_TM_bact-type"/>
</dbReference>
<proteinExistence type="inferred from homology"/>
<feature type="transmembrane region" description="Helical" evidence="6">
    <location>
        <begin position="52"/>
        <end position="74"/>
    </location>
</feature>
<comment type="similarity">
    <text evidence="6">Belongs to the ABC-2 integral membrane protein family.</text>
</comment>
<dbReference type="Pfam" id="PF01061">
    <property type="entry name" value="ABC2_membrane"/>
    <property type="match status" value="1"/>
</dbReference>
<dbReference type="PRINTS" id="PR00164">
    <property type="entry name" value="ABC2TRNSPORT"/>
</dbReference>
<feature type="transmembrane region" description="Helical" evidence="6">
    <location>
        <begin position="269"/>
        <end position="290"/>
    </location>
</feature>
<dbReference type="GO" id="GO:0043190">
    <property type="term" value="C:ATP-binding cassette (ABC) transporter complex"/>
    <property type="evidence" value="ECO:0007669"/>
    <property type="project" value="InterPro"/>
</dbReference>
<keyword evidence="3 6" id="KW-1133">Transmembrane helix</keyword>
<feature type="domain" description="ABC transmembrane type-2" evidence="7">
    <location>
        <begin position="50"/>
        <end position="292"/>
    </location>
</feature>
<accession>A0A6L6X432</accession>
<evidence type="ECO:0000313" key="9">
    <source>
        <dbReference type="Proteomes" id="UP000483802"/>
    </source>
</evidence>
<gene>
    <name evidence="8" type="ORF">GPA10_28260</name>
</gene>
<keyword evidence="6" id="KW-1003">Cell membrane</keyword>
<dbReference type="Proteomes" id="UP000483802">
    <property type="component" value="Unassembled WGS sequence"/>
</dbReference>
<name>A0A6L6X432_9ACTN</name>
<sequence length="293" mass="30662">MAETAGTADTAAPPRAAADAAGRRGHLAADLRAVRVLWQREVIRFGRNRLRIAMSVIMPMMFLLVFGTGLNAAVPAEQDATSDFRAFFFPGVLLMAVQAPAMAAGASIVWDRQAGFLRQLLVAPVRRPPLLTGTCLGGATAGLGYALPVLCLAGLVGIPYRPELLLVLAELALIAFAFTSLGVLVAVCAKHPETFQIVIGLCMMPLLFLSGAVFPASGLPGWLGTVVSLNPLTYAVDALRRTLPGEGVSGLGDRAAGPQWGDWTPSVPAELGCVAVLAALALTVATYRFARSE</sequence>
<keyword evidence="4 6" id="KW-0472">Membrane</keyword>
<organism evidence="8 9">
    <name type="scientific">Streptomyces typhae</name>
    <dbReference type="NCBI Taxonomy" id="2681492"/>
    <lineage>
        <taxon>Bacteria</taxon>
        <taxon>Bacillati</taxon>
        <taxon>Actinomycetota</taxon>
        <taxon>Actinomycetes</taxon>
        <taxon>Kitasatosporales</taxon>
        <taxon>Streptomycetaceae</taxon>
        <taxon>Streptomyces</taxon>
    </lineage>
</organism>
<keyword evidence="5" id="KW-0046">Antibiotic resistance</keyword>
<evidence type="ECO:0000256" key="4">
    <source>
        <dbReference type="ARBA" id="ARBA00023136"/>
    </source>
</evidence>
<comment type="caution">
    <text evidence="8">The sequence shown here is derived from an EMBL/GenBank/DDBJ whole genome shotgun (WGS) entry which is preliminary data.</text>
</comment>
<evidence type="ECO:0000256" key="2">
    <source>
        <dbReference type="ARBA" id="ARBA00022692"/>
    </source>
</evidence>
<dbReference type="InterPro" id="IPR051784">
    <property type="entry name" value="Nod_factor_ABC_transporter"/>
</dbReference>
<dbReference type="PANTHER" id="PTHR43229">
    <property type="entry name" value="NODULATION PROTEIN J"/>
    <property type="match status" value="1"/>
</dbReference>
<feature type="transmembrane region" description="Helical" evidence="6">
    <location>
        <begin position="164"/>
        <end position="188"/>
    </location>
</feature>
<feature type="transmembrane region" description="Helical" evidence="6">
    <location>
        <begin position="195"/>
        <end position="214"/>
    </location>
</feature>
<comment type="subcellular location">
    <subcellularLocation>
        <location evidence="6">Cell membrane</location>
        <topology evidence="6">Multi-pass membrane protein</topology>
    </subcellularLocation>
    <subcellularLocation>
        <location evidence="1">Membrane</location>
        <topology evidence="1">Multi-pass membrane protein</topology>
    </subcellularLocation>
</comment>
<evidence type="ECO:0000259" key="7">
    <source>
        <dbReference type="PROSITE" id="PS51012"/>
    </source>
</evidence>
<feature type="transmembrane region" description="Helical" evidence="6">
    <location>
        <begin position="86"/>
        <end position="110"/>
    </location>
</feature>
<dbReference type="GO" id="GO:0046677">
    <property type="term" value="P:response to antibiotic"/>
    <property type="evidence" value="ECO:0007669"/>
    <property type="project" value="UniProtKB-KW"/>
</dbReference>
<dbReference type="InterPro" id="IPR013525">
    <property type="entry name" value="ABC2_TM"/>
</dbReference>
<evidence type="ECO:0000256" key="5">
    <source>
        <dbReference type="ARBA" id="ARBA00023251"/>
    </source>
</evidence>
<keyword evidence="2 6" id="KW-0812">Transmembrane</keyword>
<keyword evidence="9" id="KW-1185">Reference proteome</keyword>
<protein>
    <recommendedName>
        <fullName evidence="6">Transport permease protein</fullName>
    </recommendedName>
</protein>
<evidence type="ECO:0000256" key="1">
    <source>
        <dbReference type="ARBA" id="ARBA00004141"/>
    </source>
</evidence>